<reference evidence="2 3" key="2">
    <citation type="submission" date="2009-11" db="EMBL/GenBank/DDBJ databases">
        <title>The Genome Sequence of Allomyces macrogynus strain ATCC 38327.</title>
        <authorList>
            <consortium name="The Broad Institute Genome Sequencing Platform"/>
            <person name="Russ C."/>
            <person name="Cuomo C."/>
            <person name="Shea T."/>
            <person name="Young S.K."/>
            <person name="Zeng Q."/>
            <person name="Koehrsen M."/>
            <person name="Haas B."/>
            <person name="Borodovsky M."/>
            <person name="Guigo R."/>
            <person name="Alvarado L."/>
            <person name="Berlin A."/>
            <person name="Borenstein D."/>
            <person name="Chen Z."/>
            <person name="Engels R."/>
            <person name="Freedman E."/>
            <person name="Gellesch M."/>
            <person name="Goldberg J."/>
            <person name="Griggs A."/>
            <person name="Gujja S."/>
            <person name="Heiman D."/>
            <person name="Hepburn T."/>
            <person name="Howarth C."/>
            <person name="Jen D."/>
            <person name="Larson L."/>
            <person name="Lewis B."/>
            <person name="Mehta T."/>
            <person name="Park D."/>
            <person name="Pearson M."/>
            <person name="Roberts A."/>
            <person name="Saif S."/>
            <person name="Shenoy N."/>
            <person name="Sisk P."/>
            <person name="Stolte C."/>
            <person name="Sykes S."/>
            <person name="Walk T."/>
            <person name="White J."/>
            <person name="Yandava C."/>
            <person name="Burger G."/>
            <person name="Gray M.W."/>
            <person name="Holland P.W.H."/>
            <person name="King N."/>
            <person name="Lang F.B.F."/>
            <person name="Roger A.J."/>
            <person name="Ruiz-Trillo I."/>
            <person name="Lander E."/>
            <person name="Nusbaum C."/>
        </authorList>
    </citation>
    <scope>NUCLEOTIDE SEQUENCE [LARGE SCALE GENOMIC DNA]</scope>
    <source>
        <strain evidence="2 3">ATCC 38327</strain>
    </source>
</reference>
<evidence type="ECO:0000313" key="2">
    <source>
        <dbReference type="EMBL" id="KNE61679.1"/>
    </source>
</evidence>
<gene>
    <name evidence="2" type="ORF">AMAG_18669</name>
</gene>
<protein>
    <recommendedName>
        <fullName evidence="4">F-box domain-containing protein</fullName>
    </recommendedName>
</protein>
<evidence type="ECO:0000256" key="1">
    <source>
        <dbReference type="SAM" id="MobiDB-lite"/>
    </source>
</evidence>
<dbReference type="InterPro" id="IPR036047">
    <property type="entry name" value="F-box-like_dom_sf"/>
</dbReference>
<keyword evidence="3" id="KW-1185">Reference proteome</keyword>
<reference evidence="2 3" key="1">
    <citation type="submission" date="2009-11" db="EMBL/GenBank/DDBJ databases">
        <title>Annotation of Allomyces macrogynus ATCC 38327.</title>
        <authorList>
            <consortium name="The Broad Institute Genome Sequencing Platform"/>
            <person name="Russ C."/>
            <person name="Cuomo C."/>
            <person name="Burger G."/>
            <person name="Gray M.W."/>
            <person name="Holland P.W.H."/>
            <person name="King N."/>
            <person name="Lang F.B.F."/>
            <person name="Roger A.J."/>
            <person name="Ruiz-Trillo I."/>
            <person name="Young S.K."/>
            <person name="Zeng Q."/>
            <person name="Gargeya S."/>
            <person name="Fitzgerald M."/>
            <person name="Haas B."/>
            <person name="Abouelleil A."/>
            <person name="Alvarado L."/>
            <person name="Arachchi H.M."/>
            <person name="Berlin A."/>
            <person name="Chapman S.B."/>
            <person name="Gearin G."/>
            <person name="Goldberg J."/>
            <person name="Griggs A."/>
            <person name="Gujja S."/>
            <person name="Hansen M."/>
            <person name="Heiman D."/>
            <person name="Howarth C."/>
            <person name="Larimer J."/>
            <person name="Lui A."/>
            <person name="MacDonald P.J.P."/>
            <person name="McCowen C."/>
            <person name="Montmayeur A."/>
            <person name="Murphy C."/>
            <person name="Neiman D."/>
            <person name="Pearson M."/>
            <person name="Priest M."/>
            <person name="Roberts A."/>
            <person name="Saif S."/>
            <person name="Shea T."/>
            <person name="Sisk P."/>
            <person name="Stolte C."/>
            <person name="Sykes S."/>
            <person name="Wortman J."/>
            <person name="Nusbaum C."/>
            <person name="Birren B."/>
        </authorList>
    </citation>
    <scope>NUCLEOTIDE SEQUENCE [LARGE SCALE GENOMIC DNA]</scope>
    <source>
        <strain evidence="2 3">ATCC 38327</strain>
    </source>
</reference>
<dbReference type="SUPFAM" id="SSF81383">
    <property type="entry name" value="F-box domain"/>
    <property type="match status" value="1"/>
</dbReference>
<name>A0A0L0SGV3_ALLM3</name>
<dbReference type="AlphaFoldDB" id="A0A0L0SGV3"/>
<dbReference type="EMBL" id="GG745338">
    <property type="protein sequence ID" value="KNE61679.1"/>
    <property type="molecule type" value="Genomic_DNA"/>
</dbReference>
<dbReference type="VEuPathDB" id="FungiDB:AMAG_18669"/>
<feature type="region of interest" description="Disordered" evidence="1">
    <location>
        <begin position="1"/>
        <end position="22"/>
    </location>
</feature>
<organism evidence="2 3">
    <name type="scientific">Allomyces macrogynus (strain ATCC 38327)</name>
    <name type="common">Allomyces javanicus var. macrogynus</name>
    <dbReference type="NCBI Taxonomy" id="578462"/>
    <lineage>
        <taxon>Eukaryota</taxon>
        <taxon>Fungi</taxon>
        <taxon>Fungi incertae sedis</taxon>
        <taxon>Blastocladiomycota</taxon>
        <taxon>Blastocladiomycetes</taxon>
        <taxon>Blastocladiales</taxon>
        <taxon>Blastocladiaceae</taxon>
        <taxon>Allomyces</taxon>
    </lineage>
</organism>
<evidence type="ECO:0000313" key="3">
    <source>
        <dbReference type="Proteomes" id="UP000054350"/>
    </source>
</evidence>
<evidence type="ECO:0008006" key="4">
    <source>
        <dbReference type="Google" id="ProtNLM"/>
    </source>
</evidence>
<dbReference type="Proteomes" id="UP000054350">
    <property type="component" value="Unassembled WGS sequence"/>
</dbReference>
<accession>A0A0L0SGV3</accession>
<dbReference type="OrthoDB" id="10342101at2759"/>
<sequence length="828" mass="91479">MRKPRPSRPHIADGPARAPVAHQNETAQKVNFHDDKRAFAPRDPHPALIVPDIIALMFVFLNDTKDLFRAGHVCRIWQDTIMHSHASTLWPSLYRRVLGERYAHPPLESGVPSWRSMRRHLLTSAFRDRYDWAGLARLGSRIATAGRVKAWKNREIEVPLDHAHLTRQYVRFGTVIAHCPHLLGVGARSLVMVAETCVVFEPRVTGNAKRLLPRSFLQVQPFSTVAPLPPPFLLASGTESLEIVQNDGVISTNFQDHHFFSAGASRTKWACTASALRVFLYPQHDPHARIEVVHPDRLQVEAVSCCDDWLVVTYQAPTAWLADLLRNGPVTDLQHTPFLLVVYDLHGVRMPEAKTDRCARVAATEVGVKSTAVWVPYGCHLRHAVLEDLEDPFPIAVPATDPWSSPLPQTASYRRRLLKAMTSEKVDDGVSGHRLVVVTFDVTGADQCDLVAWQPYGVLPENSAAPASGEPAPYSSRGPCCSFKTWKMFGRILIGTPLDPMCCPRLQFARDDSGLDPDAAIPLDLKALLTNFAQHAFMAVARLIYDPLLHPLLRGHHQPDILARHINRIMGQLDDASVNHDDPSPSNTIFIQDQFCAASLPVPTAATVAAWSHHVLPAPLRIRATLPSFSRGPDHPPPMHVHSMHWTRRDRLVLVSRASVLPLAHVPHPYGAAVTTRGARIDVLDIAAMRIVATAALPPTTAYHIDAYTSNPAWYGHEETARSVSKEGELRRALFVRERGKLPDSWVIEPMLDAMRNASRGTIESVRRVVNAPGTVVAVEVTSRGIVLVRSLGPAAGAVVEVCTFDGRNLGPGLAVAMPCVERDHESK</sequence>
<proteinExistence type="predicted"/>